<dbReference type="GO" id="GO:0003959">
    <property type="term" value="F:NADPH dehydrogenase activity"/>
    <property type="evidence" value="ECO:0007669"/>
    <property type="project" value="TreeGrafter"/>
</dbReference>
<dbReference type="GeneID" id="29984925"/>
<organism evidence="3 4">
    <name type="scientific">Trichoderma gamsii</name>
    <dbReference type="NCBI Taxonomy" id="398673"/>
    <lineage>
        <taxon>Eukaryota</taxon>
        <taxon>Fungi</taxon>
        <taxon>Dikarya</taxon>
        <taxon>Ascomycota</taxon>
        <taxon>Pezizomycotina</taxon>
        <taxon>Sordariomycetes</taxon>
        <taxon>Hypocreomycetidae</taxon>
        <taxon>Hypocreales</taxon>
        <taxon>Hypocreaceae</taxon>
        <taxon>Trichoderma</taxon>
    </lineage>
</organism>
<proteinExistence type="predicted"/>
<dbReference type="InterPro" id="IPR013785">
    <property type="entry name" value="Aldolase_TIM"/>
</dbReference>
<evidence type="ECO:0000313" key="4">
    <source>
        <dbReference type="Proteomes" id="UP000054821"/>
    </source>
</evidence>
<dbReference type="RefSeq" id="XP_018661833.1">
    <property type="nucleotide sequence ID" value="XM_018804842.1"/>
</dbReference>
<reference evidence="3 4" key="1">
    <citation type="journal article" date="2016" name="Genome Announc.">
        <title>Draft Whole-Genome Sequence of Trichoderma gamsii T6085, a Promising Biocontrol Agent of Fusarium Head Blight on Wheat.</title>
        <authorList>
            <person name="Baroncelli R."/>
            <person name="Zapparata A."/>
            <person name="Piaggeschi G."/>
            <person name="Sarrocco S."/>
            <person name="Vannacci G."/>
        </authorList>
    </citation>
    <scope>NUCLEOTIDE SEQUENCE [LARGE SCALE GENOMIC DNA]</scope>
    <source>
        <strain evidence="3 4">T6085</strain>
    </source>
</reference>
<dbReference type="CDD" id="cd02933">
    <property type="entry name" value="OYE_like_FMN"/>
    <property type="match status" value="1"/>
</dbReference>
<sequence>MDESRLFKPLKIGNIEVKQRVGMAAVSRCRADGDHVPTELMKQYYCQRASVPGTLLIAEANLVSKEQDELLNVPGLYSVQQTTAWKSIVDEVHTKASFIFAQLYTIGRAGYREVNDEKDFEFRGSSAIPWRADARTPNAMTPADIKETIRHFVRAAKNAMEAGFDGVEIHGANGYLIDTFIQDVSNQRDDEYGRSIENRSRFTFEVIKAVAHAIGVNRVGLRLSPWSTYQGMRMKDDDTISQYTDLIKKADKLGIAYIHLIESRIAGWDDVPENGRFDFAYSIFRRAILVSGGYTAELARKLVDEQHPDKDIAVMFGRYFTSNPDLVFKVQQNLEFTPFNEEDFIYSKSSKGYTDYPFSDEYLGSLNVLTQLLC</sequence>
<dbReference type="PANTHER" id="PTHR22893:SF91">
    <property type="entry name" value="NADPH DEHYDROGENASE 2-RELATED"/>
    <property type="match status" value="1"/>
</dbReference>
<dbReference type="AlphaFoldDB" id="A0A2P4ZWG2"/>
<dbReference type="PANTHER" id="PTHR22893">
    <property type="entry name" value="NADH OXIDOREDUCTASE-RELATED"/>
    <property type="match status" value="1"/>
</dbReference>
<comment type="caution">
    <text evidence="3">The sequence shown here is derived from an EMBL/GenBank/DDBJ whole genome shotgun (WGS) entry which is preliminary data.</text>
</comment>
<dbReference type="Pfam" id="PF00724">
    <property type="entry name" value="Oxidored_FMN"/>
    <property type="match status" value="1"/>
</dbReference>
<dbReference type="SUPFAM" id="SSF51395">
    <property type="entry name" value="FMN-linked oxidoreductases"/>
    <property type="match status" value="1"/>
</dbReference>
<dbReference type="Gene3D" id="3.20.20.70">
    <property type="entry name" value="Aldolase class I"/>
    <property type="match status" value="1"/>
</dbReference>
<evidence type="ECO:0000313" key="3">
    <source>
        <dbReference type="EMBL" id="PON28611.1"/>
    </source>
</evidence>
<evidence type="ECO:0000256" key="1">
    <source>
        <dbReference type="ARBA" id="ARBA00022630"/>
    </source>
</evidence>
<dbReference type="Proteomes" id="UP000054821">
    <property type="component" value="Unassembled WGS sequence"/>
</dbReference>
<feature type="domain" description="NADH:flavin oxidoreductase/NADH oxidase N-terminal" evidence="2">
    <location>
        <begin position="6"/>
        <end position="335"/>
    </location>
</feature>
<keyword evidence="1" id="KW-0285">Flavoprotein</keyword>
<evidence type="ECO:0000259" key="2">
    <source>
        <dbReference type="Pfam" id="PF00724"/>
    </source>
</evidence>
<dbReference type="EMBL" id="JPDN02000006">
    <property type="protein sequence ID" value="PON28611.1"/>
    <property type="molecule type" value="Genomic_DNA"/>
</dbReference>
<accession>A0A2P4ZWG2</accession>
<dbReference type="STRING" id="398673.A0A2P4ZWG2"/>
<keyword evidence="4" id="KW-1185">Reference proteome</keyword>
<dbReference type="InterPro" id="IPR001155">
    <property type="entry name" value="OxRdtase_FMN_N"/>
</dbReference>
<dbReference type="GO" id="GO:0010181">
    <property type="term" value="F:FMN binding"/>
    <property type="evidence" value="ECO:0007669"/>
    <property type="project" value="InterPro"/>
</dbReference>
<dbReference type="FunFam" id="3.20.20.70:FF:000138">
    <property type="entry name" value="NADPH dehydrogenase 1"/>
    <property type="match status" value="1"/>
</dbReference>
<name>A0A2P4ZWG2_9HYPO</name>
<protein>
    <recommendedName>
        <fullName evidence="2">NADH:flavin oxidoreductase/NADH oxidase N-terminal domain-containing protein</fullName>
    </recommendedName>
</protein>
<dbReference type="InterPro" id="IPR045247">
    <property type="entry name" value="Oye-like"/>
</dbReference>
<gene>
    <name evidence="3" type="ORF">TGAM01_v202458</name>
</gene>